<evidence type="ECO:0000313" key="1">
    <source>
        <dbReference type="EMBL" id="OGI64484.1"/>
    </source>
</evidence>
<evidence type="ECO:0008006" key="3">
    <source>
        <dbReference type="Google" id="ProtNLM"/>
    </source>
</evidence>
<dbReference type="InterPro" id="IPR036390">
    <property type="entry name" value="WH_DNA-bd_sf"/>
</dbReference>
<evidence type="ECO:0000313" key="2">
    <source>
        <dbReference type="Proteomes" id="UP000178700"/>
    </source>
</evidence>
<accession>A0A1F6V4W4</accession>
<dbReference type="InterPro" id="IPR043519">
    <property type="entry name" value="NT_sf"/>
</dbReference>
<dbReference type="EMBL" id="MFTJ01000050">
    <property type="protein sequence ID" value="OGI64484.1"/>
    <property type="molecule type" value="Genomic_DNA"/>
</dbReference>
<protein>
    <recommendedName>
        <fullName evidence="3">Polymerase beta nucleotidyltransferase domain-containing protein</fullName>
    </recommendedName>
</protein>
<dbReference type="SUPFAM" id="SSF46785">
    <property type="entry name" value="Winged helix' DNA-binding domain"/>
    <property type="match status" value="1"/>
</dbReference>
<proteinExistence type="predicted"/>
<gene>
    <name evidence="1" type="ORF">A2642_01820</name>
</gene>
<sequence length="201" mass="23101">MVLTQNEQKVISYLFHHYREQLSINGLAKKTNITPKGTHKILLKLQQDGLVIKKTIANANIYLLNFQNEKTQDIVQYVLKSTLSPNSYVKVLQKDLEPLYKVTNAVILFGSTLHKGMQAQDIDLLIILNKNKLSLIQSTIKEIKKIIPKKIHPIFQTTQDIQQNIQKQDPVLLNALQKNFILKGHNLIYSIIKHDASRKEN</sequence>
<comment type="caution">
    <text evidence="1">The sequence shown here is derived from an EMBL/GenBank/DDBJ whole genome shotgun (WGS) entry which is preliminary data.</text>
</comment>
<dbReference type="Gene3D" id="3.30.460.10">
    <property type="entry name" value="Beta Polymerase, domain 2"/>
    <property type="match status" value="1"/>
</dbReference>
<reference evidence="1 2" key="1">
    <citation type="journal article" date="2016" name="Nat. Commun.">
        <title>Thousands of microbial genomes shed light on interconnected biogeochemical processes in an aquifer system.</title>
        <authorList>
            <person name="Anantharaman K."/>
            <person name="Brown C.T."/>
            <person name="Hug L.A."/>
            <person name="Sharon I."/>
            <person name="Castelle C.J."/>
            <person name="Probst A.J."/>
            <person name="Thomas B.C."/>
            <person name="Singh A."/>
            <person name="Wilkins M.J."/>
            <person name="Karaoz U."/>
            <person name="Brodie E.L."/>
            <person name="Williams K.H."/>
            <person name="Hubbard S.S."/>
            <person name="Banfield J.F."/>
        </authorList>
    </citation>
    <scope>NUCLEOTIDE SEQUENCE [LARGE SCALE GENOMIC DNA]</scope>
</reference>
<dbReference type="Gene3D" id="1.10.10.10">
    <property type="entry name" value="Winged helix-like DNA-binding domain superfamily/Winged helix DNA-binding domain"/>
    <property type="match status" value="1"/>
</dbReference>
<dbReference type="AlphaFoldDB" id="A0A1F6V4W4"/>
<dbReference type="Proteomes" id="UP000178700">
    <property type="component" value="Unassembled WGS sequence"/>
</dbReference>
<organism evidence="1 2">
    <name type="scientific">Candidatus Nomurabacteria bacterium RIFCSPHIGHO2_01_FULL_39_10</name>
    <dbReference type="NCBI Taxonomy" id="1801733"/>
    <lineage>
        <taxon>Bacteria</taxon>
        <taxon>Candidatus Nomuraibacteriota</taxon>
    </lineage>
</organism>
<dbReference type="InterPro" id="IPR036388">
    <property type="entry name" value="WH-like_DNA-bd_sf"/>
</dbReference>
<name>A0A1F6V4W4_9BACT</name>